<proteinExistence type="predicted"/>
<dbReference type="GO" id="GO:0010468">
    <property type="term" value="P:regulation of gene expression"/>
    <property type="evidence" value="ECO:0007669"/>
    <property type="project" value="UniProtKB-ARBA"/>
</dbReference>
<protein>
    <submittedName>
        <fullName evidence="3">Arginase/deacetylase</fullName>
    </submittedName>
</protein>
<dbReference type="InterPro" id="IPR000286">
    <property type="entry name" value="HDACs"/>
</dbReference>
<dbReference type="InterPro" id="IPR037138">
    <property type="entry name" value="His_deacetylse_dom_sf"/>
</dbReference>
<dbReference type="Gene3D" id="3.40.800.20">
    <property type="entry name" value="Histone deacetylase domain"/>
    <property type="match status" value="1"/>
</dbReference>
<dbReference type="Pfam" id="PF00850">
    <property type="entry name" value="Hist_deacetyl"/>
    <property type="match status" value="2"/>
</dbReference>
<name>A0A317XLK4_9BASI</name>
<dbReference type="PRINTS" id="PR01270">
    <property type="entry name" value="HDASUPER"/>
</dbReference>
<dbReference type="InParanoid" id="A0A317XLK4"/>
<accession>A0A317XLK4</accession>
<dbReference type="OrthoDB" id="73273at2759"/>
<dbReference type="EMBL" id="KZ819197">
    <property type="protein sequence ID" value="PWY98747.1"/>
    <property type="molecule type" value="Genomic_DNA"/>
</dbReference>
<feature type="compositionally biased region" description="Polar residues" evidence="1">
    <location>
        <begin position="516"/>
        <end position="535"/>
    </location>
</feature>
<dbReference type="PANTHER" id="PTHR48252">
    <property type="entry name" value="HISTONE DEACETYLASE 2-RELATED"/>
    <property type="match status" value="1"/>
</dbReference>
<evidence type="ECO:0000256" key="1">
    <source>
        <dbReference type="SAM" id="MobiDB-lite"/>
    </source>
</evidence>
<feature type="compositionally biased region" description="Basic and acidic residues" evidence="1">
    <location>
        <begin position="155"/>
        <end position="164"/>
    </location>
</feature>
<evidence type="ECO:0000259" key="2">
    <source>
        <dbReference type="Pfam" id="PF00850"/>
    </source>
</evidence>
<dbReference type="PANTHER" id="PTHR48252:SF77">
    <property type="entry name" value="HISTONE DEACETYLASE DOMAIN-CONTAINING PROTEIN"/>
    <property type="match status" value="1"/>
</dbReference>
<dbReference type="AlphaFoldDB" id="A0A317XLK4"/>
<feature type="compositionally biased region" description="Low complexity" evidence="1">
    <location>
        <begin position="614"/>
        <end position="625"/>
    </location>
</feature>
<dbReference type="InterPro" id="IPR023696">
    <property type="entry name" value="Ureohydrolase_dom_sf"/>
</dbReference>
<organism evidence="3 4">
    <name type="scientific">Testicularia cyperi</name>
    <dbReference type="NCBI Taxonomy" id="1882483"/>
    <lineage>
        <taxon>Eukaryota</taxon>
        <taxon>Fungi</taxon>
        <taxon>Dikarya</taxon>
        <taxon>Basidiomycota</taxon>
        <taxon>Ustilaginomycotina</taxon>
        <taxon>Ustilaginomycetes</taxon>
        <taxon>Ustilaginales</taxon>
        <taxon>Anthracoideaceae</taxon>
        <taxon>Testicularia</taxon>
    </lineage>
</organism>
<gene>
    <name evidence="3" type="ORF">BCV70DRAFT_27075</name>
</gene>
<feature type="region of interest" description="Disordered" evidence="1">
    <location>
        <begin position="133"/>
        <end position="204"/>
    </location>
</feature>
<evidence type="ECO:0000313" key="3">
    <source>
        <dbReference type="EMBL" id="PWY98747.1"/>
    </source>
</evidence>
<feature type="domain" description="Histone deacetylase" evidence="2">
    <location>
        <begin position="312"/>
        <end position="486"/>
    </location>
</feature>
<feature type="compositionally biased region" description="Basic and acidic residues" evidence="1">
    <location>
        <begin position="176"/>
        <end position="187"/>
    </location>
</feature>
<feature type="compositionally biased region" description="Polar residues" evidence="1">
    <location>
        <begin position="165"/>
        <end position="175"/>
    </location>
</feature>
<dbReference type="SUPFAM" id="SSF52768">
    <property type="entry name" value="Arginase/deacetylase"/>
    <property type="match status" value="1"/>
</dbReference>
<reference evidence="3 4" key="1">
    <citation type="journal article" date="2018" name="Mol. Biol. Evol.">
        <title>Broad Genomic Sampling Reveals a Smut Pathogenic Ancestry of the Fungal Clade Ustilaginomycotina.</title>
        <authorList>
            <person name="Kijpornyongpan T."/>
            <person name="Mondo S.J."/>
            <person name="Barry K."/>
            <person name="Sandor L."/>
            <person name="Lee J."/>
            <person name="Lipzen A."/>
            <person name="Pangilinan J."/>
            <person name="LaButti K."/>
            <person name="Hainaut M."/>
            <person name="Henrissat B."/>
            <person name="Grigoriev I.V."/>
            <person name="Spatafora J.W."/>
            <person name="Aime M.C."/>
        </authorList>
    </citation>
    <scope>NUCLEOTIDE SEQUENCE [LARGE SCALE GENOMIC DNA]</scope>
    <source>
        <strain evidence="3 4">MCA 3645</strain>
    </source>
</reference>
<dbReference type="InterPro" id="IPR023801">
    <property type="entry name" value="His_deacetylse_dom"/>
</dbReference>
<sequence>MSVVSQDPRVAYVVSADLIRYSDLLPSNPGRSSRVHSLAYHLGLLDLSLLQQAEDDRSEEPDTSLLSATSGTESELAKFLQAVAADSDLEPAEPSQTQKTATVYRPIPATRSQLTGYHHVDFIQQLGKGIEAGDLEHPTRKRVKTHHTSNGTDHVQCRYADHGNSDNSLESSVEGENSHDSQDEMHLRPASSVKGQSRHRGYKRSAAKNQFGLQDDCPAFDGLGDHVALVAGAAITAADLIATGEADIAIAWDGGRHHAKKDAASGFCYVNDAVLAILALRKPRRVNVTATVPSDATNELKGASITSGISENNFKVVTKTTIKRIERVMYLDLDLHWGDGVEEAFYTSPHVLTMSIHHFAPGFFPCYAASSNPARFGPPGSMNCEGGVGSTSLSVPLLLGASDDSLQRIMQTIFQSVVEGWDPEAIVVQCGVDGLAGDPMSVWNLSASAYIQAVRTVLALRKPTLLLGGGGYNSPNAARCWSLLAAACLGRLDHEVSSPKRTAATRPHDEPVAVTAPSSVDQYSSPTRSGSSNDPHQIPKTVHATKTDDKLSYSSPIPDHKFWPEYGPDYTMEVKAGATIDQNDEAHFEALNKHIQKHIAVLAARPSNAATRTSKSSSAVAGSAS</sequence>
<feature type="region of interest" description="Disordered" evidence="1">
    <location>
        <begin position="498"/>
        <end position="553"/>
    </location>
</feature>
<dbReference type="Proteomes" id="UP000246740">
    <property type="component" value="Unassembled WGS sequence"/>
</dbReference>
<evidence type="ECO:0000313" key="4">
    <source>
        <dbReference type="Proteomes" id="UP000246740"/>
    </source>
</evidence>
<keyword evidence="4" id="KW-1185">Reference proteome</keyword>
<feature type="region of interest" description="Disordered" evidence="1">
    <location>
        <begin position="606"/>
        <end position="625"/>
    </location>
</feature>
<feature type="domain" description="Histone deacetylase" evidence="2">
    <location>
        <begin position="99"/>
        <end position="286"/>
    </location>
</feature>
<dbReference type="STRING" id="1882483.A0A317XLK4"/>